<proteinExistence type="predicted"/>
<reference evidence="1 2" key="1">
    <citation type="journal article" date="2016" name="Mol. Biol. Evol.">
        <title>Comparative Genomics of Early-Diverging Mushroom-Forming Fungi Provides Insights into the Origins of Lignocellulose Decay Capabilities.</title>
        <authorList>
            <person name="Nagy L.G."/>
            <person name="Riley R."/>
            <person name="Tritt A."/>
            <person name="Adam C."/>
            <person name="Daum C."/>
            <person name="Floudas D."/>
            <person name="Sun H."/>
            <person name="Yadav J.S."/>
            <person name="Pangilinan J."/>
            <person name="Larsson K.H."/>
            <person name="Matsuura K."/>
            <person name="Barry K."/>
            <person name="Labutti K."/>
            <person name="Kuo R."/>
            <person name="Ohm R.A."/>
            <person name="Bhattacharya S.S."/>
            <person name="Shirouzu T."/>
            <person name="Yoshinaga Y."/>
            <person name="Martin F.M."/>
            <person name="Grigoriev I.V."/>
            <person name="Hibbett D.S."/>
        </authorList>
    </citation>
    <scope>NUCLEOTIDE SEQUENCE [LARGE SCALE GENOMIC DNA]</scope>
    <source>
        <strain evidence="1 2">HHB12029</strain>
    </source>
</reference>
<dbReference type="AlphaFoldDB" id="A0A165JBM8"/>
<accession>A0A165JBM8</accession>
<dbReference type="InParanoid" id="A0A165JBM8"/>
<organism evidence="1 2">
    <name type="scientific">Exidia glandulosa HHB12029</name>
    <dbReference type="NCBI Taxonomy" id="1314781"/>
    <lineage>
        <taxon>Eukaryota</taxon>
        <taxon>Fungi</taxon>
        <taxon>Dikarya</taxon>
        <taxon>Basidiomycota</taxon>
        <taxon>Agaricomycotina</taxon>
        <taxon>Agaricomycetes</taxon>
        <taxon>Auriculariales</taxon>
        <taxon>Exidiaceae</taxon>
        <taxon>Exidia</taxon>
    </lineage>
</organism>
<gene>
    <name evidence="1" type="ORF">EXIGLDRAFT_766904</name>
</gene>
<dbReference type="Proteomes" id="UP000077266">
    <property type="component" value="Unassembled WGS sequence"/>
</dbReference>
<name>A0A165JBM8_EXIGL</name>
<dbReference type="EMBL" id="KV425969">
    <property type="protein sequence ID" value="KZV94615.1"/>
    <property type="molecule type" value="Genomic_DNA"/>
</dbReference>
<evidence type="ECO:0000313" key="1">
    <source>
        <dbReference type="EMBL" id="KZV94615.1"/>
    </source>
</evidence>
<evidence type="ECO:0000313" key="2">
    <source>
        <dbReference type="Proteomes" id="UP000077266"/>
    </source>
</evidence>
<protein>
    <submittedName>
        <fullName evidence="1">Uncharacterized protein</fullName>
    </submittedName>
</protein>
<sequence length="210" mass="23120">MVNDFDLSEVTLLLDDACLEPLQRAPEWNDSLLLGRCATVLASAGDGVSDVGDLVSKFIFCEAKGGPDGTSTRTWDLVVAGSQMIIAQAKSAYDPRGLCRALGKLRRRYPYNARWREMGDRVREGAASFLNDVTWRARTASDSASFLNADTSVKVQKTLEKFWEVMSADDESFSGLEMNTALLWATDDSELQSVGAPSQNFIEWQVDGAY</sequence>
<keyword evidence="2" id="KW-1185">Reference proteome</keyword>